<evidence type="ECO:0000313" key="1">
    <source>
        <dbReference type="EMBL" id="OYQ42945.1"/>
    </source>
</evidence>
<sequence length="70" mass="7699">MCLKAMISLNRRFFYGGISRFSLQYRLVAVVWAAFRTASVGRCAKNARTRRHFGAISTAIAAAAAVTEKS</sequence>
<reference evidence="1 2" key="1">
    <citation type="submission" date="2017-07" db="EMBL/GenBank/DDBJ databases">
        <title>Flavobacterium cyanobacteriorum sp. nov., isolated from cyanobacterial aggregates in a eutrophic lake.</title>
        <authorList>
            <person name="Cai H."/>
        </authorList>
    </citation>
    <scope>NUCLEOTIDE SEQUENCE [LARGE SCALE GENOMIC DNA]</scope>
    <source>
        <strain evidence="1 2">TH167</strain>
    </source>
</reference>
<gene>
    <name evidence="1" type="ORF">CHX27_11270</name>
</gene>
<keyword evidence="2" id="KW-1185">Reference proteome</keyword>
<dbReference type="EMBL" id="NOXX01000209">
    <property type="protein sequence ID" value="OYQ42945.1"/>
    <property type="molecule type" value="Genomic_DNA"/>
</dbReference>
<dbReference type="RefSeq" id="WP_094486884.1">
    <property type="nucleotide sequence ID" value="NZ_NOXX01000209.1"/>
</dbReference>
<proteinExistence type="predicted"/>
<evidence type="ECO:0000313" key="2">
    <source>
        <dbReference type="Proteomes" id="UP000216035"/>
    </source>
</evidence>
<accession>A0A255ZPZ9</accession>
<organism evidence="1 2">
    <name type="scientific">Flavobacterium aurantiibacter</name>
    <dbReference type="NCBI Taxonomy" id="2023067"/>
    <lineage>
        <taxon>Bacteria</taxon>
        <taxon>Pseudomonadati</taxon>
        <taxon>Bacteroidota</taxon>
        <taxon>Flavobacteriia</taxon>
        <taxon>Flavobacteriales</taxon>
        <taxon>Flavobacteriaceae</taxon>
        <taxon>Flavobacterium</taxon>
    </lineage>
</organism>
<comment type="caution">
    <text evidence="1">The sequence shown here is derived from an EMBL/GenBank/DDBJ whole genome shotgun (WGS) entry which is preliminary data.</text>
</comment>
<protein>
    <submittedName>
        <fullName evidence="1">Uncharacterized protein</fullName>
    </submittedName>
</protein>
<dbReference type="Proteomes" id="UP000216035">
    <property type="component" value="Unassembled WGS sequence"/>
</dbReference>
<name>A0A255ZPZ9_9FLAO</name>
<dbReference type="AlphaFoldDB" id="A0A255ZPZ9"/>